<dbReference type="Proteomes" id="UP000594638">
    <property type="component" value="Unassembled WGS sequence"/>
</dbReference>
<keyword evidence="3" id="KW-1185">Reference proteome</keyword>
<dbReference type="Gramene" id="OE9A085221T1">
    <property type="protein sequence ID" value="OE9A085221C1"/>
    <property type="gene ID" value="OE9A085221"/>
</dbReference>
<sequence length="99" mass="11285">MFEYQIAPVVLIECLRDRWIINTQDTRNIERPLGYKPDRRRPRSPPSVGNFPSVPAIDRRGNIIGEVMEEDEDPKKDPKEKLGHNPGEAGRDDGAGENF</sequence>
<dbReference type="AlphaFoldDB" id="A0A8S0SI62"/>
<feature type="region of interest" description="Disordered" evidence="1">
    <location>
        <begin position="26"/>
        <end position="99"/>
    </location>
</feature>
<evidence type="ECO:0000313" key="3">
    <source>
        <dbReference type="Proteomes" id="UP000594638"/>
    </source>
</evidence>
<gene>
    <name evidence="2" type="ORF">OLEA9_A085221</name>
</gene>
<name>A0A8S0SI62_OLEEU</name>
<protein>
    <submittedName>
        <fullName evidence="2">Uncharacterized protein</fullName>
    </submittedName>
</protein>
<comment type="caution">
    <text evidence="2">The sequence shown here is derived from an EMBL/GenBank/DDBJ whole genome shotgun (WGS) entry which is preliminary data.</text>
</comment>
<organism evidence="2 3">
    <name type="scientific">Olea europaea subsp. europaea</name>
    <dbReference type="NCBI Taxonomy" id="158383"/>
    <lineage>
        <taxon>Eukaryota</taxon>
        <taxon>Viridiplantae</taxon>
        <taxon>Streptophyta</taxon>
        <taxon>Embryophyta</taxon>
        <taxon>Tracheophyta</taxon>
        <taxon>Spermatophyta</taxon>
        <taxon>Magnoliopsida</taxon>
        <taxon>eudicotyledons</taxon>
        <taxon>Gunneridae</taxon>
        <taxon>Pentapetalae</taxon>
        <taxon>asterids</taxon>
        <taxon>lamiids</taxon>
        <taxon>Lamiales</taxon>
        <taxon>Oleaceae</taxon>
        <taxon>Oleeae</taxon>
        <taxon>Olea</taxon>
    </lineage>
</organism>
<evidence type="ECO:0000313" key="2">
    <source>
        <dbReference type="EMBL" id="CAA2991665.1"/>
    </source>
</evidence>
<dbReference type="EMBL" id="CACTIH010005427">
    <property type="protein sequence ID" value="CAA2991665.1"/>
    <property type="molecule type" value="Genomic_DNA"/>
</dbReference>
<accession>A0A8S0SI62</accession>
<proteinExistence type="predicted"/>
<reference evidence="2 3" key="1">
    <citation type="submission" date="2019-12" db="EMBL/GenBank/DDBJ databases">
        <authorList>
            <person name="Alioto T."/>
            <person name="Alioto T."/>
            <person name="Gomez Garrido J."/>
        </authorList>
    </citation>
    <scope>NUCLEOTIDE SEQUENCE [LARGE SCALE GENOMIC DNA]</scope>
</reference>
<evidence type="ECO:0000256" key="1">
    <source>
        <dbReference type="SAM" id="MobiDB-lite"/>
    </source>
</evidence>
<feature type="compositionally biased region" description="Basic and acidic residues" evidence="1">
    <location>
        <begin position="73"/>
        <end position="99"/>
    </location>
</feature>